<reference evidence="2 3" key="1">
    <citation type="journal article" date="2015" name="PLoS ONE">
        <title>Rice-Infecting Pseudomonas Genomes Are Highly Accessorized and Harbor Multiple Putative Virulence Mechanisms to Cause Sheath Brown Rot.</title>
        <authorList>
            <person name="Quibod I.L."/>
            <person name="Grande G."/>
            <person name="Oreiro E.G."/>
            <person name="Borja F.N."/>
            <person name="Dossa G.S."/>
            <person name="Mauleon R."/>
            <person name="Cruz C.V."/>
            <person name="Oliva R."/>
        </authorList>
    </citation>
    <scope>NUCLEOTIDE SEQUENCE [LARGE SCALE GENOMIC DNA]</scope>
    <source>
        <strain evidence="2 3">IRRI 6609</strain>
    </source>
</reference>
<dbReference type="STRING" id="50340.PF66_01595"/>
<dbReference type="InterPro" id="IPR046673">
    <property type="entry name" value="ToxA_N"/>
</dbReference>
<dbReference type="RefSeq" id="WP_054062340.1">
    <property type="nucleotide sequence ID" value="NZ_JSYZ01000004.1"/>
</dbReference>
<name>A0A0N0E547_9PSED</name>
<dbReference type="PATRIC" id="fig|50340.43.peg.4752"/>
<keyword evidence="3" id="KW-1185">Reference proteome</keyword>
<sequence length="1282" mass="147048">MPRTPLPPVLDLPHARFILNRLPRWLKDTHAEQRAELREALATAHRSAARASSLLAPLKSLDSFAEPILELELKASHPQLRDMQRATLDKRWQRDTFLWQAIYDSSPEHSLLEAALYNFEDWETRRSAFGKGSTIYLTGKAQGLRSELLPEEFAQRCRQLDLGHKYLQHLIQVLDDTNPANEPLGSGSKHQVFIRHQRNCFQAELQMAYLSGNLTQESLQALKVFLLHYDATYGRRLRCHRVKLLGQILPGLIHFAADPDNDQGRCAVYFAGHPTNPVREYSSLRMFQVALMAQLNSANLRQQLGQLLPLDHQEPLLLAKLKKAMQSSSAPDTQLVSLSGWIEEDVFEETHRLRLLHLMSDLGRLAPSAKDVNAERREQLLDEFKLAGLDLLSSLKDRIPRFKRTLAAPPEMVGTNAIFQDLHTWGKAERLAAALHLLNIVEAQASGQVTQPMHTEGRSLPELIRVRAKGGTRLWKPDPSHYRVALRLPEGQWQTNALGLHEVAGKHYLLLDESYYEVRYDGHHGHWHILGQTQPEIYSPPLRHNGVGAWRTIHEDVRQWSDARLIARLSPLAAQLPRPLADALLPLGNTNLHTLRQLHKHHRRTPPLLLDSLKRLWILKEIEGFNLDQPRDNACSTLCSAIRSYLEKLLSDVPAGTQLRFREQNSRKFIQYPKGSRWVDVDEAYWLPDLLEHLYQQLDHPSATTQRHLREEHPKLPLSFLEDLDFTRQVLAPTETALPNLNREINRALEQVQVSRAFEGLHPDWPHAQHSERLAFSLLETLAGWPEDMRLEFVDDEARPCQPASGIGAITSLNHRRLLKKGAFYEIQDRQGRTLSSTADFYNALWQVLPTPAQRKVSQHHQISLEEDRSTADLKQALFGQAARLRGQAPAVRNLQHFLAPPISASAAPLPVQFAVPGRLVSGLQLRDDGIYWNLNRHPLANHDHRHYILERYRYYPVTWTPEGWRLLNASNPYGFYQPLLQRRSKTDPRWTLHHPDQLPRLLAQPDSLPVPADNDTRDERLQKKMFTQAQRVRLQTAKSYHSCANSPLTYDRVDNARYPLRDLEGRPMTITRLHYSNAEDAPQTLARAQQLLAYLGQGVEVARLYESKLRIRRFQPWHMLSAHEQHLVGRFRVAARRDLASGELLGVYGGMLIPLLLCHHRRDPFATWVEVDRSLELMRLRDGRLQTALPCLTADNILSRINTIFEYEDGVPVRQARSGYNVQAMAFPVDIRTHDGCIEKDRYFITALFTSRVVKADEELRLNHGYSHEQIQTLKSAESTR</sequence>
<dbReference type="Proteomes" id="UP000037931">
    <property type="component" value="Unassembled WGS sequence"/>
</dbReference>
<organism evidence="2 3">
    <name type="scientific">Pseudomonas asplenii</name>
    <dbReference type="NCBI Taxonomy" id="53407"/>
    <lineage>
        <taxon>Bacteria</taxon>
        <taxon>Pseudomonadati</taxon>
        <taxon>Pseudomonadota</taxon>
        <taxon>Gammaproteobacteria</taxon>
        <taxon>Pseudomonadales</taxon>
        <taxon>Pseudomonadaceae</taxon>
        <taxon>Pseudomonas</taxon>
    </lineage>
</organism>
<evidence type="ECO:0000259" key="1">
    <source>
        <dbReference type="Pfam" id="PF20178"/>
    </source>
</evidence>
<evidence type="ECO:0000313" key="2">
    <source>
        <dbReference type="EMBL" id="KPA92011.1"/>
    </source>
</evidence>
<feature type="domain" description="Dermonecrotic toxin N-terminal" evidence="1">
    <location>
        <begin position="56"/>
        <end position="310"/>
    </location>
</feature>
<dbReference type="EMBL" id="JSYZ01000004">
    <property type="protein sequence ID" value="KPA92011.1"/>
    <property type="molecule type" value="Genomic_DNA"/>
</dbReference>
<dbReference type="Pfam" id="PF20178">
    <property type="entry name" value="ToxA_N"/>
    <property type="match status" value="1"/>
</dbReference>
<dbReference type="OrthoDB" id="1467561at2"/>
<protein>
    <recommendedName>
        <fullName evidence="1">Dermonecrotic toxin N-terminal domain-containing protein</fullName>
    </recommendedName>
</protein>
<gene>
    <name evidence="2" type="ORF">PF66_01595</name>
</gene>
<comment type="caution">
    <text evidence="2">The sequence shown here is derived from an EMBL/GenBank/DDBJ whole genome shotgun (WGS) entry which is preliminary data.</text>
</comment>
<proteinExistence type="predicted"/>
<accession>A0A0N0E547</accession>
<evidence type="ECO:0000313" key="3">
    <source>
        <dbReference type="Proteomes" id="UP000037931"/>
    </source>
</evidence>